<name>A0ABS5IVU4_9BACT</name>
<dbReference type="InterPro" id="IPR018534">
    <property type="entry name" value="Tet_reg_excision_RteC"/>
</dbReference>
<dbReference type="Pfam" id="PF09357">
    <property type="entry name" value="RteC"/>
    <property type="match status" value="1"/>
</dbReference>
<reference evidence="1 2" key="1">
    <citation type="submission" date="2021-04" db="EMBL/GenBank/DDBJ databases">
        <title>Chitinophaga sp. nov., isolated from the rhizosphere soil.</title>
        <authorList>
            <person name="He S."/>
        </authorList>
    </citation>
    <scope>NUCLEOTIDE SEQUENCE [LARGE SCALE GENOMIC DNA]</scope>
    <source>
        <strain evidence="1 2">2R12</strain>
    </source>
</reference>
<dbReference type="RefSeq" id="WP_211972191.1">
    <property type="nucleotide sequence ID" value="NZ_JAGTXB010000003.1"/>
</dbReference>
<keyword evidence="2" id="KW-1185">Reference proteome</keyword>
<dbReference type="Proteomes" id="UP000676386">
    <property type="component" value="Unassembled WGS sequence"/>
</dbReference>
<organism evidence="1 2">
    <name type="scientific">Chitinophaga hostae</name>
    <dbReference type="NCBI Taxonomy" id="2831022"/>
    <lineage>
        <taxon>Bacteria</taxon>
        <taxon>Pseudomonadati</taxon>
        <taxon>Bacteroidota</taxon>
        <taxon>Chitinophagia</taxon>
        <taxon>Chitinophagales</taxon>
        <taxon>Chitinophagaceae</taxon>
        <taxon>Chitinophaga</taxon>
    </lineage>
</organism>
<sequence>MQKQRYSVYETLHSEMVDELEQIKKDELSPIVFARGGIEIVKLAIERLRQHVITNGFSSEESEVSFFKEVKPQFMSKLIFFRKLYDSEVKRPLMVDKINAKKYFKREIRKVKRNYQKRSEIYAYYKSGATHLDRVYFLRRPGDLLYSADSFMIVDSSFQTLHDSTVSEFLADEEYCAYLYRQLSVTETVQQTVGLIQNESTKGLRWTGSKVALTELVYALYSAGVLNDGNADVKDIVADISKLFNIDIGNFYRTFQEIRLRKKDRVSFLNHLIERLEDRMNYWDENPKQ</sequence>
<dbReference type="EMBL" id="JAGTXB010000003">
    <property type="protein sequence ID" value="MBS0027079.1"/>
    <property type="molecule type" value="Genomic_DNA"/>
</dbReference>
<gene>
    <name evidence="1" type="ORF">KE626_07140</name>
</gene>
<evidence type="ECO:0000313" key="1">
    <source>
        <dbReference type="EMBL" id="MBS0027079.1"/>
    </source>
</evidence>
<evidence type="ECO:0000313" key="2">
    <source>
        <dbReference type="Proteomes" id="UP000676386"/>
    </source>
</evidence>
<proteinExistence type="predicted"/>
<comment type="caution">
    <text evidence="1">The sequence shown here is derived from an EMBL/GenBank/DDBJ whole genome shotgun (WGS) entry which is preliminary data.</text>
</comment>
<protein>
    <submittedName>
        <fullName evidence="1">RteC domain-containing protein</fullName>
    </submittedName>
</protein>
<accession>A0ABS5IVU4</accession>